<dbReference type="AlphaFoldDB" id="A0A803KYG7"/>
<feature type="repeat" description="ANK" evidence="1">
    <location>
        <begin position="111"/>
        <end position="132"/>
    </location>
</feature>
<evidence type="ECO:0000313" key="3">
    <source>
        <dbReference type="EnsemblPlants" id="AUR62004076-RA:cds"/>
    </source>
</evidence>
<dbReference type="SMART" id="SM00248">
    <property type="entry name" value="ANK"/>
    <property type="match status" value="12"/>
</dbReference>
<reference evidence="3" key="1">
    <citation type="journal article" date="2017" name="Nature">
        <title>The genome of Chenopodium quinoa.</title>
        <authorList>
            <person name="Jarvis D.E."/>
            <person name="Ho Y.S."/>
            <person name="Lightfoot D.J."/>
            <person name="Schmoeckel S.M."/>
            <person name="Li B."/>
            <person name="Borm T.J.A."/>
            <person name="Ohyanagi H."/>
            <person name="Mineta K."/>
            <person name="Michell C.T."/>
            <person name="Saber N."/>
            <person name="Kharbatia N.M."/>
            <person name="Rupper R.R."/>
            <person name="Sharp A.R."/>
            <person name="Dally N."/>
            <person name="Boughton B.A."/>
            <person name="Woo Y.H."/>
            <person name="Gao G."/>
            <person name="Schijlen E.G.W.M."/>
            <person name="Guo X."/>
            <person name="Momin A.A."/>
            <person name="Negrao S."/>
            <person name="Al-Babili S."/>
            <person name="Gehring C."/>
            <person name="Roessner U."/>
            <person name="Jung C."/>
            <person name="Murphy K."/>
            <person name="Arold S.T."/>
            <person name="Gojobori T."/>
            <person name="van der Linden C.G."/>
            <person name="van Loo E.N."/>
            <person name="Jellen E.N."/>
            <person name="Maughan P.J."/>
            <person name="Tester M."/>
        </authorList>
    </citation>
    <scope>NUCLEOTIDE SEQUENCE [LARGE SCALE GENOMIC DNA]</scope>
    <source>
        <strain evidence="3">cv. PI 614886</strain>
    </source>
</reference>
<evidence type="ECO:0000313" key="4">
    <source>
        <dbReference type="Proteomes" id="UP000596660"/>
    </source>
</evidence>
<dbReference type="PANTHER" id="PTHR24128">
    <property type="entry name" value="HOMEOBOX PROTEIN WARIAI"/>
    <property type="match status" value="1"/>
</dbReference>
<protein>
    <recommendedName>
        <fullName evidence="2">PGG domain-containing protein</fullName>
    </recommendedName>
</protein>
<dbReference type="InterPro" id="IPR036770">
    <property type="entry name" value="Ankyrin_rpt-contain_sf"/>
</dbReference>
<feature type="repeat" description="ANK" evidence="1">
    <location>
        <begin position="512"/>
        <end position="535"/>
    </location>
</feature>
<dbReference type="InterPro" id="IPR026961">
    <property type="entry name" value="PGG_dom"/>
</dbReference>
<dbReference type="Gene3D" id="1.25.40.20">
    <property type="entry name" value="Ankyrin repeat-containing domain"/>
    <property type="match status" value="3"/>
</dbReference>
<accession>A0A803KYG7</accession>
<dbReference type="Gramene" id="AUR62004076-RA">
    <property type="protein sequence ID" value="AUR62004076-RA:cds"/>
    <property type="gene ID" value="AUR62004076"/>
</dbReference>
<organism evidence="3 4">
    <name type="scientific">Chenopodium quinoa</name>
    <name type="common">Quinoa</name>
    <dbReference type="NCBI Taxonomy" id="63459"/>
    <lineage>
        <taxon>Eukaryota</taxon>
        <taxon>Viridiplantae</taxon>
        <taxon>Streptophyta</taxon>
        <taxon>Embryophyta</taxon>
        <taxon>Tracheophyta</taxon>
        <taxon>Spermatophyta</taxon>
        <taxon>Magnoliopsida</taxon>
        <taxon>eudicotyledons</taxon>
        <taxon>Gunneridae</taxon>
        <taxon>Pentapetalae</taxon>
        <taxon>Caryophyllales</taxon>
        <taxon>Chenopodiaceae</taxon>
        <taxon>Chenopodioideae</taxon>
        <taxon>Atripliceae</taxon>
        <taxon>Chenopodium</taxon>
    </lineage>
</organism>
<keyword evidence="4" id="KW-1185">Reference proteome</keyword>
<dbReference type="EnsemblPlants" id="AUR62004076-RA">
    <property type="protein sequence ID" value="AUR62004076-RA:cds"/>
    <property type="gene ID" value="AUR62004076"/>
</dbReference>
<dbReference type="PROSITE" id="PS50088">
    <property type="entry name" value="ANK_REPEAT"/>
    <property type="match status" value="4"/>
</dbReference>
<dbReference type="InterPro" id="IPR002110">
    <property type="entry name" value="Ankyrin_rpt"/>
</dbReference>
<evidence type="ECO:0000259" key="2">
    <source>
        <dbReference type="Pfam" id="PF13962"/>
    </source>
</evidence>
<name>A0A803KYG7_CHEQI</name>
<dbReference type="PANTHER" id="PTHR24128:SF61">
    <property type="entry name" value="ANKYRIN REPEAT-CONTAINING PROTEIN BDA1-LIKE"/>
    <property type="match status" value="1"/>
</dbReference>
<keyword evidence="1" id="KW-0040">ANK repeat</keyword>
<dbReference type="PROSITE" id="PS50297">
    <property type="entry name" value="ANK_REP_REGION"/>
    <property type="match status" value="4"/>
</dbReference>
<feature type="domain" description="PGG" evidence="2">
    <location>
        <begin position="302"/>
        <end position="402"/>
    </location>
</feature>
<dbReference type="Pfam" id="PF13962">
    <property type="entry name" value="PGG"/>
    <property type="match status" value="2"/>
</dbReference>
<feature type="repeat" description="ANK" evidence="1">
    <location>
        <begin position="478"/>
        <end position="505"/>
    </location>
</feature>
<dbReference type="Pfam" id="PF12796">
    <property type="entry name" value="Ank_2"/>
    <property type="match status" value="4"/>
</dbReference>
<feature type="domain" description="PGG" evidence="2">
    <location>
        <begin position="696"/>
        <end position="725"/>
    </location>
</feature>
<dbReference type="Proteomes" id="UP000596660">
    <property type="component" value="Unplaced"/>
</dbReference>
<dbReference type="OMA" id="YNATLYC"/>
<dbReference type="SUPFAM" id="SSF48403">
    <property type="entry name" value="Ankyrin repeat"/>
    <property type="match status" value="2"/>
</dbReference>
<evidence type="ECO:0000256" key="1">
    <source>
        <dbReference type="PROSITE-ProRule" id="PRU00023"/>
    </source>
</evidence>
<sequence>MADEFSSAAMDRLFHAAQTGDIEELHQLLARNPLILHQVPLICAQNPLHFASAAGHLDFAEKILEMKPEFARQVNAEGYSPMHLASGCGHIQIAREMIRIDSNICRLEGKEGTTPLHLAVLGGRVDLIIEMLANCEGCIEDVTVQKDTALHLAVKSFQLESLQVLLDWTRQMDKEEILNRKDEHGNTILHLAIWKKQRKASLIFMKFFAVDLLLRNNSRTLEVNAINNSGLTARDLLLIFPSEAGDREIQEILQGAGALKAQELTFHHTTFTTSTDGPSVNIHSEDLVEYFRFHSGRDSPSDVRSALLVITVLVATATYQVGISPPGNVWQDDSQGHLAGTSVLGTHDLISYIILVSCNAIGFNVSLYAIATLTAKFPLQTELQICLLALYVTFNVAMFDAMVKEFSSAVMDRLFQTAQTGDIEELHQFLARDPLILHQIPLICAQNPLHFASAAGHLDFAKKILELKPEFDRQVNAEGYSPMHLASGCGHIQIAREMIRIDSNICRLAGKEGATPLHLAVLGGRVDLISEMLSNCEGCIEDVTVQKETALHLAVKSFQLESLRVFLDWTGQMDREEILNRKDEHGNTVLHLAVWKKQRQASAVDLLLENNSRTLEVNAVNKSGLTALDLLLIFPSEAGDREIQEILQGAGALKAQDLNLHDTTFTSSTHDPLVNDHSKDLVDYFRFHSGRDSPSDVRSALLVIAVLVATATYQVGISPPGSVWQGIIKAILPGLLSWAPMT</sequence>
<reference evidence="3" key="2">
    <citation type="submission" date="2021-03" db="UniProtKB">
        <authorList>
            <consortium name="EnsemblPlants"/>
        </authorList>
    </citation>
    <scope>IDENTIFICATION</scope>
</reference>
<proteinExistence type="predicted"/>
<feature type="repeat" description="ANK" evidence="1">
    <location>
        <begin position="77"/>
        <end position="109"/>
    </location>
</feature>